<dbReference type="GO" id="GO:0052689">
    <property type="term" value="F:carboxylic ester hydrolase activity"/>
    <property type="evidence" value="ECO:0007669"/>
    <property type="project" value="UniProtKB-ARBA"/>
</dbReference>
<organism evidence="3 4">
    <name type="scientific">Dyella dinghuensis</name>
    <dbReference type="NCBI Taxonomy" id="1920169"/>
    <lineage>
        <taxon>Bacteria</taxon>
        <taxon>Pseudomonadati</taxon>
        <taxon>Pseudomonadota</taxon>
        <taxon>Gammaproteobacteria</taxon>
        <taxon>Lysobacterales</taxon>
        <taxon>Rhodanobacteraceae</taxon>
        <taxon>Dyella</taxon>
    </lineage>
</organism>
<dbReference type="AlphaFoldDB" id="A0A432LS69"/>
<name>A0A432LS69_9GAMM</name>
<dbReference type="Proteomes" id="UP000267077">
    <property type="component" value="Unassembled WGS sequence"/>
</dbReference>
<evidence type="ECO:0000313" key="3">
    <source>
        <dbReference type="EMBL" id="RUL63272.1"/>
    </source>
</evidence>
<dbReference type="PANTHER" id="PTHR22946:SF9">
    <property type="entry name" value="POLYKETIDE TRANSFERASE AF380"/>
    <property type="match status" value="1"/>
</dbReference>
<keyword evidence="2" id="KW-0732">Signal</keyword>
<proteinExistence type="predicted"/>
<dbReference type="InterPro" id="IPR029058">
    <property type="entry name" value="AB_hydrolase_fold"/>
</dbReference>
<protein>
    <submittedName>
        <fullName evidence="3">Dienelactone hydrolase</fullName>
    </submittedName>
</protein>
<dbReference type="Gene3D" id="3.40.50.1820">
    <property type="entry name" value="alpha/beta hydrolase"/>
    <property type="match status" value="1"/>
</dbReference>
<sequence length="343" mass="36656">MPRNRYLLRLALIFAVLLLVHTGAQAHQGASNVGFQKLEIPNGNEPPLDLGVWYPTDAPVVSGGTEPFEQGIAASGAPVKGRNLPLVVISHGGGGSFVSHYDTAVALARAGFVVAAISHRGDSGADQSQVLKLWRRPAQLQRAITYMLQAWPDHARLNPQKIGAFGFSNGGFTVLVAAGGVPDLGKTGDYCHANPTHDLCQAIKNGGASAATIFNDVPPHAWIADPRIKAIVVAAPAFGYAFDKAGLENVRVPVQLWGAANDQHQPRPWFEDVVRNALPTPPEYHLVPGAGHYDFLPPCSAHLASIVPSICVDPAGFDRAAFHRMFNAEVVTFFQETLNAAHR</sequence>
<dbReference type="InterPro" id="IPR050261">
    <property type="entry name" value="FrsA_esterase"/>
</dbReference>
<dbReference type="InterPro" id="IPR016986">
    <property type="entry name" value="UCP031982_abhydr"/>
</dbReference>
<comment type="caution">
    <text evidence="3">The sequence shown here is derived from an EMBL/GenBank/DDBJ whole genome shotgun (WGS) entry which is preliminary data.</text>
</comment>
<dbReference type="PANTHER" id="PTHR22946">
    <property type="entry name" value="DIENELACTONE HYDROLASE DOMAIN-CONTAINING PROTEIN-RELATED"/>
    <property type="match status" value="1"/>
</dbReference>
<reference evidence="3 4" key="1">
    <citation type="submission" date="2018-12" db="EMBL/GenBank/DDBJ databases">
        <title>Dyella dinghuensis sp. nov. DHOA06 and Dyella choica sp. nov. 4M-K27, isolated from forest soil.</title>
        <authorList>
            <person name="Qiu L.-H."/>
            <person name="Gao Z.-H."/>
        </authorList>
    </citation>
    <scope>NUCLEOTIDE SEQUENCE [LARGE SCALE GENOMIC DNA]</scope>
    <source>
        <strain evidence="3 4">DHOA06</strain>
    </source>
</reference>
<gene>
    <name evidence="3" type="ORF">EKH79_12810</name>
</gene>
<dbReference type="SUPFAM" id="SSF53474">
    <property type="entry name" value="alpha/beta-Hydrolases"/>
    <property type="match status" value="1"/>
</dbReference>
<dbReference type="PIRSF" id="PIRSF031982">
    <property type="entry name" value="UCP031982_abhydr"/>
    <property type="match status" value="1"/>
</dbReference>
<evidence type="ECO:0000313" key="4">
    <source>
        <dbReference type="Proteomes" id="UP000267077"/>
    </source>
</evidence>
<evidence type="ECO:0000256" key="1">
    <source>
        <dbReference type="ARBA" id="ARBA00022801"/>
    </source>
</evidence>
<feature type="chain" id="PRO_5019408192" evidence="2">
    <location>
        <begin position="27"/>
        <end position="343"/>
    </location>
</feature>
<feature type="signal peptide" evidence="2">
    <location>
        <begin position="1"/>
        <end position="26"/>
    </location>
</feature>
<dbReference type="OrthoDB" id="192696at2"/>
<keyword evidence="1 3" id="KW-0378">Hydrolase</keyword>
<evidence type="ECO:0000256" key="2">
    <source>
        <dbReference type="SAM" id="SignalP"/>
    </source>
</evidence>
<accession>A0A432LS69</accession>
<dbReference type="EMBL" id="RYZR01000006">
    <property type="protein sequence ID" value="RUL63272.1"/>
    <property type="molecule type" value="Genomic_DNA"/>
</dbReference>
<dbReference type="RefSeq" id="WP_126674208.1">
    <property type="nucleotide sequence ID" value="NZ_RYZR01000006.1"/>
</dbReference>
<keyword evidence="4" id="KW-1185">Reference proteome</keyword>
<dbReference type="Pfam" id="PF03403">
    <property type="entry name" value="PAF-AH_p_II"/>
    <property type="match status" value="1"/>
</dbReference>